<organism evidence="1 2">
    <name type="scientific">Fuerstiella marisgermanici</name>
    <dbReference type="NCBI Taxonomy" id="1891926"/>
    <lineage>
        <taxon>Bacteria</taxon>
        <taxon>Pseudomonadati</taxon>
        <taxon>Planctomycetota</taxon>
        <taxon>Planctomycetia</taxon>
        <taxon>Planctomycetales</taxon>
        <taxon>Planctomycetaceae</taxon>
        <taxon>Fuerstiella</taxon>
    </lineage>
</organism>
<dbReference type="RefSeq" id="WP_077025885.1">
    <property type="nucleotide sequence ID" value="NZ_CP017641.1"/>
</dbReference>
<dbReference type="InterPro" id="IPR011474">
    <property type="entry name" value="DUF1580"/>
</dbReference>
<dbReference type="Pfam" id="PF07618">
    <property type="entry name" value="DUF1580"/>
    <property type="match status" value="1"/>
</dbReference>
<dbReference type="AlphaFoldDB" id="A0A1P8WKP4"/>
<proteinExistence type="predicted"/>
<dbReference type="KEGG" id="fmr:Fuma_04246"/>
<sequence>MIPTPIYERHRDGNARVCIDGRQHDLGSYGSPESRQTYRELVDAWSRELRTVSYVRDNLLPAGNNGKPPSRVTISRWVTKGVFGEKLKVVRVGAKVFLSADMVRDFLTRVTAAQDCQQSDQHDNEVDVPTDVELAEAGLA</sequence>
<protein>
    <submittedName>
        <fullName evidence="1">Uncharacterized protein</fullName>
    </submittedName>
</protein>
<dbReference type="Proteomes" id="UP000187735">
    <property type="component" value="Chromosome"/>
</dbReference>
<evidence type="ECO:0000313" key="2">
    <source>
        <dbReference type="Proteomes" id="UP000187735"/>
    </source>
</evidence>
<accession>A0A1P8WKP4</accession>
<evidence type="ECO:0000313" key="1">
    <source>
        <dbReference type="EMBL" id="APZ94613.1"/>
    </source>
</evidence>
<dbReference type="STRING" id="1891926.Fuma_04246"/>
<keyword evidence="2" id="KW-1185">Reference proteome</keyword>
<reference evidence="1 2" key="1">
    <citation type="journal article" date="2016" name="Front. Microbiol.">
        <title>Fuerstia marisgermanicae gen. nov., sp. nov., an Unusual Member of the Phylum Planctomycetes from the German Wadden Sea.</title>
        <authorList>
            <person name="Kohn T."/>
            <person name="Heuer A."/>
            <person name="Jogler M."/>
            <person name="Vollmers J."/>
            <person name="Boedeker C."/>
            <person name="Bunk B."/>
            <person name="Rast P."/>
            <person name="Borchert D."/>
            <person name="Glockner I."/>
            <person name="Freese H.M."/>
            <person name="Klenk H.P."/>
            <person name="Overmann J."/>
            <person name="Kaster A.K."/>
            <person name="Rohde M."/>
            <person name="Wiegand S."/>
            <person name="Jogler C."/>
        </authorList>
    </citation>
    <scope>NUCLEOTIDE SEQUENCE [LARGE SCALE GENOMIC DNA]</scope>
    <source>
        <strain evidence="1 2">NH11</strain>
    </source>
</reference>
<name>A0A1P8WKP4_9PLAN</name>
<dbReference type="EMBL" id="CP017641">
    <property type="protein sequence ID" value="APZ94613.1"/>
    <property type="molecule type" value="Genomic_DNA"/>
</dbReference>
<gene>
    <name evidence="1" type="ORF">Fuma_04246</name>
</gene>